<dbReference type="PANTHER" id="PTHR43157">
    <property type="entry name" value="PHOSPHATIDYLINOSITOL-GLYCAN BIOSYNTHESIS CLASS F PROTEIN-RELATED"/>
    <property type="match status" value="1"/>
</dbReference>
<dbReference type="Proteomes" id="UP001054902">
    <property type="component" value="Unassembled WGS sequence"/>
</dbReference>
<dbReference type="EMBL" id="BLLK01000051">
    <property type="protein sequence ID" value="GFH56258.1"/>
    <property type="molecule type" value="Genomic_DNA"/>
</dbReference>
<dbReference type="InterPro" id="IPR036291">
    <property type="entry name" value="NAD(P)-bd_dom_sf"/>
</dbReference>
<proteinExistence type="predicted"/>
<comment type="caution">
    <text evidence="2">The sequence shown here is derived from an EMBL/GenBank/DDBJ whole genome shotgun (WGS) entry which is preliminary data.</text>
</comment>
<dbReference type="Gene3D" id="3.40.50.720">
    <property type="entry name" value="NAD(P)-binding Rossmann-like Domain"/>
    <property type="match status" value="1"/>
</dbReference>
<dbReference type="SUPFAM" id="SSF51735">
    <property type="entry name" value="NAD(P)-binding Rossmann-fold domains"/>
    <property type="match status" value="1"/>
</dbReference>
<keyword evidence="3" id="KW-1185">Reference proteome</keyword>
<keyword evidence="1" id="KW-0560">Oxidoreductase</keyword>
<dbReference type="AlphaFoldDB" id="A0AAD3D1W9"/>
<organism evidence="2 3">
    <name type="scientific">Chaetoceros tenuissimus</name>
    <dbReference type="NCBI Taxonomy" id="426638"/>
    <lineage>
        <taxon>Eukaryota</taxon>
        <taxon>Sar</taxon>
        <taxon>Stramenopiles</taxon>
        <taxon>Ochrophyta</taxon>
        <taxon>Bacillariophyta</taxon>
        <taxon>Coscinodiscophyceae</taxon>
        <taxon>Chaetocerotophycidae</taxon>
        <taxon>Chaetocerotales</taxon>
        <taxon>Chaetocerotaceae</taxon>
        <taxon>Chaetoceros</taxon>
    </lineage>
</organism>
<protein>
    <recommendedName>
        <fullName evidence="4">Protochlorophyllide reductase</fullName>
    </recommendedName>
</protein>
<accession>A0AAD3D1W9</accession>
<dbReference type="InterPro" id="IPR002347">
    <property type="entry name" value="SDR_fam"/>
</dbReference>
<evidence type="ECO:0008006" key="4">
    <source>
        <dbReference type="Google" id="ProtNLM"/>
    </source>
</evidence>
<dbReference type="GO" id="GO:0016491">
    <property type="term" value="F:oxidoreductase activity"/>
    <property type="evidence" value="ECO:0007669"/>
    <property type="project" value="UniProtKB-KW"/>
</dbReference>
<evidence type="ECO:0000313" key="2">
    <source>
        <dbReference type="EMBL" id="GFH56258.1"/>
    </source>
</evidence>
<name>A0AAD3D1W9_9STRA</name>
<gene>
    <name evidence="2" type="ORF">CTEN210_12734</name>
</gene>
<dbReference type="PANTHER" id="PTHR43157:SF31">
    <property type="entry name" value="PHOSPHATIDYLINOSITOL-GLYCAN BIOSYNTHESIS CLASS F PROTEIN"/>
    <property type="match status" value="1"/>
</dbReference>
<evidence type="ECO:0000256" key="1">
    <source>
        <dbReference type="ARBA" id="ARBA00023002"/>
    </source>
</evidence>
<sequence>MPLLSTFATATGATLAASAFLLRRKISKNWVSLQKDTTLLEDQTIIITGGNVGLGYETAKDLSKRNAKSVIIACRNIEKGNEAVSSIQKATGMKNVKYMKLDLSSLDSVRAFLKKIEEEVPKVNVLICNAGVWIPEDANTEKTKDGYEMHFGVNHLAHYLLATSLKPKLEASGNGRIIFVSSSLMKSGQINFESKDFIYDGRKKDEESKSNFGPPPAYCDTKLMNAMTCRHLSKVLPSTVSTYSVCPGFCRSSLGRSVKTSFLQKALVAPIMLLIQRTALQGAQNILYATITPKEKLESGMLYKDGKLETDCNDYVDSIGEDMAKKLCELSDELLKPNE</sequence>
<reference evidence="2 3" key="1">
    <citation type="journal article" date="2021" name="Sci. Rep.">
        <title>The genome of the diatom Chaetoceros tenuissimus carries an ancient integrated fragment of an extant virus.</title>
        <authorList>
            <person name="Hongo Y."/>
            <person name="Kimura K."/>
            <person name="Takaki Y."/>
            <person name="Yoshida Y."/>
            <person name="Baba S."/>
            <person name="Kobayashi G."/>
            <person name="Nagasaki K."/>
            <person name="Hano T."/>
            <person name="Tomaru Y."/>
        </authorList>
    </citation>
    <scope>NUCLEOTIDE SEQUENCE [LARGE SCALE GENOMIC DNA]</scope>
    <source>
        <strain evidence="2 3">NIES-3715</strain>
    </source>
</reference>
<dbReference type="Pfam" id="PF00106">
    <property type="entry name" value="adh_short"/>
    <property type="match status" value="1"/>
</dbReference>
<evidence type="ECO:0000313" key="3">
    <source>
        <dbReference type="Proteomes" id="UP001054902"/>
    </source>
</evidence>
<dbReference type="PRINTS" id="PR00081">
    <property type="entry name" value="GDHRDH"/>
</dbReference>